<name>A0A0Q3P1V7_BRADI</name>
<reference evidence="2 3" key="1">
    <citation type="journal article" date="2010" name="Nature">
        <title>Genome sequencing and analysis of the model grass Brachypodium distachyon.</title>
        <authorList>
            <consortium name="International Brachypodium Initiative"/>
        </authorList>
    </citation>
    <scope>NUCLEOTIDE SEQUENCE [LARGE SCALE GENOMIC DNA]</scope>
    <source>
        <strain evidence="2 3">Bd21</strain>
    </source>
</reference>
<sequence>MRAVRGTVVTSNPVALPKAALVFSRFAASEASGMPADTSALVLCAAEAAAELYAFRRAARACPGGEAENTSAPCGDGKRREKKRKKAE</sequence>
<accession>A0A0Q3P1V7</accession>
<organism evidence="2">
    <name type="scientific">Brachypodium distachyon</name>
    <name type="common">Purple false brome</name>
    <name type="synonym">Trachynia distachya</name>
    <dbReference type="NCBI Taxonomy" id="15368"/>
    <lineage>
        <taxon>Eukaryota</taxon>
        <taxon>Viridiplantae</taxon>
        <taxon>Streptophyta</taxon>
        <taxon>Embryophyta</taxon>
        <taxon>Tracheophyta</taxon>
        <taxon>Spermatophyta</taxon>
        <taxon>Magnoliopsida</taxon>
        <taxon>Liliopsida</taxon>
        <taxon>Poales</taxon>
        <taxon>Poaceae</taxon>
        <taxon>BOP clade</taxon>
        <taxon>Pooideae</taxon>
        <taxon>Stipodae</taxon>
        <taxon>Brachypodieae</taxon>
        <taxon>Brachypodium</taxon>
    </lineage>
</organism>
<dbReference type="OrthoDB" id="696117at2759"/>
<keyword evidence="4" id="KW-1185">Reference proteome</keyword>
<dbReference type="InParanoid" id="A0A0Q3P1V7"/>
<dbReference type="EMBL" id="CM000880">
    <property type="protein sequence ID" value="KQK23990.1"/>
    <property type="molecule type" value="Genomic_DNA"/>
</dbReference>
<proteinExistence type="predicted"/>
<gene>
    <name evidence="2" type="ORF">BRADI_1g77435v3</name>
</gene>
<reference evidence="2" key="2">
    <citation type="submission" date="2017-06" db="EMBL/GenBank/DDBJ databases">
        <title>WGS assembly of Brachypodium distachyon.</title>
        <authorList>
            <consortium name="The International Brachypodium Initiative"/>
            <person name="Lucas S."/>
            <person name="Harmon-Smith M."/>
            <person name="Lail K."/>
            <person name="Tice H."/>
            <person name="Grimwood J."/>
            <person name="Bruce D."/>
            <person name="Barry K."/>
            <person name="Shu S."/>
            <person name="Lindquist E."/>
            <person name="Wang M."/>
            <person name="Pitluck S."/>
            <person name="Vogel J.P."/>
            <person name="Garvin D.F."/>
            <person name="Mockler T.C."/>
            <person name="Schmutz J."/>
            <person name="Rokhsar D."/>
            <person name="Bevan M.W."/>
        </authorList>
    </citation>
    <scope>NUCLEOTIDE SEQUENCE</scope>
    <source>
        <strain evidence="2">Bd21</strain>
    </source>
</reference>
<reference evidence="3" key="3">
    <citation type="submission" date="2018-08" db="UniProtKB">
        <authorList>
            <consortium name="EnsemblPlants"/>
        </authorList>
    </citation>
    <scope>IDENTIFICATION</scope>
    <source>
        <strain evidence="3">cv. Bd21</strain>
    </source>
</reference>
<protein>
    <submittedName>
        <fullName evidence="2 3">Uncharacterized protein</fullName>
    </submittedName>
</protein>
<evidence type="ECO:0000313" key="2">
    <source>
        <dbReference type="EMBL" id="KQK23990.1"/>
    </source>
</evidence>
<evidence type="ECO:0000313" key="3">
    <source>
        <dbReference type="EnsemblPlants" id="KQK23990"/>
    </source>
</evidence>
<evidence type="ECO:0000256" key="1">
    <source>
        <dbReference type="SAM" id="MobiDB-lite"/>
    </source>
</evidence>
<dbReference type="Proteomes" id="UP000008810">
    <property type="component" value="Chromosome 1"/>
</dbReference>
<dbReference type="EnsemblPlants" id="KQK23990">
    <property type="protein sequence ID" value="KQK23990"/>
    <property type="gene ID" value="BRADI_1g77435v3"/>
</dbReference>
<feature type="region of interest" description="Disordered" evidence="1">
    <location>
        <begin position="61"/>
        <end position="88"/>
    </location>
</feature>
<evidence type="ECO:0000313" key="4">
    <source>
        <dbReference type="Proteomes" id="UP000008810"/>
    </source>
</evidence>
<dbReference type="FunCoup" id="A0A0Q3P1V7">
    <property type="interactions" value="201"/>
</dbReference>
<dbReference type="AlphaFoldDB" id="A0A0Q3P1V7"/>
<dbReference type="Gramene" id="KQK23990">
    <property type="protein sequence ID" value="KQK23990"/>
    <property type="gene ID" value="BRADI_1g77435v3"/>
</dbReference>